<dbReference type="AlphaFoldDB" id="A0A6M3XIP8"/>
<evidence type="ECO:0000313" key="5">
    <source>
        <dbReference type="EMBL" id="QJH97642.1"/>
    </source>
</evidence>
<sequence length="565" mass="60143">MSSIIQQKIASGTLMGWWDFRSGTIDDFSGNAVDASFATGTYLNKEGLNLDGVDDYLTVGTALNVIDDATWTGWIKTTDTNANFISKWDAGIAKRSWALVLSTGRLSIVLSSTGANSEQQNDNSGALINDGIWHHVAVVYDKSANTVDFYVDGIFNEQDNLTTATGGINSDVAPVLVGDEYSGSIGGFFGGSIQELEMFSEKLTATEIAQLMGETADTNWPSKPDAKAQAGGLIDPSESGLVGGWNMKPQGSTVVDLSNGNNNGTIVGAFASRTILGDALIFNGTSDYINLGNSFLDDLTTFTYSGWVYHNSIGTDDDMLNVDTHTVNAPVIIWQDTGVYSALFNDGVATTGVLASAEATKVGVWSHLVVTFEGGNEVRMYINGSEDSNSPFSIASVGKIKASANDLVIGCDGTKSTSWFDGKMANVKMYNEVKSSDWVSSDYEKGANAVEFKTDFGCSVSTANVTAGFLENSPFEVLTGTHKIETDTYNGHDVKVINPVVGGTLKLHGEILADTYWDMYVDTGSGYALVESGMMASNVLTTTTAQKIIYADKAGNYSITKKLGI</sequence>
<evidence type="ECO:0000313" key="4">
    <source>
        <dbReference type="EMBL" id="QJA63401.1"/>
    </source>
</evidence>
<dbReference type="InterPro" id="IPR013320">
    <property type="entry name" value="ConA-like_dom_sf"/>
</dbReference>
<feature type="domain" description="LamG-like jellyroll fold" evidence="3">
    <location>
        <begin position="67"/>
        <end position="206"/>
    </location>
</feature>
<proteinExistence type="predicted"/>
<evidence type="ECO:0000256" key="1">
    <source>
        <dbReference type="ARBA" id="ARBA00022729"/>
    </source>
</evidence>
<dbReference type="EMBL" id="MT141496">
    <property type="protein sequence ID" value="QJA63401.1"/>
    <property type="molecule type" value="Genomic_DNA"/>
</dbReference>
<reference evidence="5" key="1">
    <citation type="submission" date="2020-03" db="EMBL/GenBank/DDBJ databases">
        <title>The deep terrestrial virosphere.</title>
        <authorList>
            <person name="Holmfeldt K."/>
            <person name="Nilsson E."/>
            <person name="Simone D."/>
            <person name="Lopez-Fernandez M."/>
            <person name="Wu X."/>
            <person name="de Brujin I."/>
            <person name="Lundin D."/>
            <person name="Andersson A."/>
            <person name="Bertilsson S."/>
            <person name="Dopson M."/>
        </authorList>
    </citation>
    <scope>NUCLEOTIDE SEQUENCE</scope>
    <source>
        <strain evidence="4">MM415B00628</strain>
        <strain evidence="5">TM448B01052</strain>
    </source>
</reference>
<dbReference type="PANTHER" id="PTHR42535">
    <property type="entry name" value="OOKINETE PROTEIN, PUTATIVE-RELATED"/>
    <property type="match status" value="1"/>
</dbReference>
<accession>A0A6M3XIP8</accession>
<protein>
    <submittedName>
        <fullName evidence="5">Putative lectin/glucanase superfamily protein</fullName>
    </submittedName>
</protein>
<dbReference type="GO" id="GO:0030246">
    <property type="term" value="F:carbohydrate binding"/>
    <property type="evidence" value="ECO:0007669"/>
    <property type="project" value="UniProtKB-KW"/>
</dbReference>
<organism evidence="5">
    <name type="scientific">viral metagenome</name>
    <dbReference type="NCBI Taxonomy" id="1070528"/>
    <lineage>
        <taxon>unclassified sequences</taxon>
        <taxon>metagenomes</taxon>
        <taxon>organismal metagenomes</taxon>
    </lineage>
</organism>
<keyword evidence="5" id="KW-0430">Lectin</keyword>
<keyword evidence="1" id="KW-0732">Signal</keyword>
<name>A0A6M3XIP8_9ZZZZ</name>
<dbReference type="Pfam" id="PF13385">
    <property type="entry name" value="Laminin_G_3"/>
    <property type="match status" value="2"/>
</dbReference>
<dbReference type="PANTHER" id="PTHR42535:SF2">
    <property type="entry name" value="CHROMOSOME UNDETERMINED SCAFFOLD_146, WHOLE GENOME SHOTGUN SEQUENCE"/>
    <property type="match status" value="1"/>
</dbReference>
<dbReference type="InterPro" id="IPR006558">
    <property type="entry name" value="LamG-like"/>
</dbReference>
<gene>
    <name evidence="4" type="ORF">MM415B00628_0019</name>
    <name evidence="5" type="ORF">TM448B01052_0008</name>
</gene>
<keyword evidence="2" id="KW-1015">Disulfide bond</keyword>
<dbReference type="Gene3D" id="2.60.120.200">
    <property type="match status" value="2"/>
</dbReference>
<dbReference type="EMBL" id="MT144695">
    <property type="protein sequence ID" value="QJH97642.1"/>
    <property type="molecule type" value="Genomic_DNA"/>
</dbReference>
<dbReference type="SMART" id="SM00560">
    <property type="entry name" value="LamGL"/>
    <property type="match status" value="2"/>
</dbReference>
<feature type="domain" description="LamG-like jellyroll fold" evidence="3">
    <location>
        <begin position="300"/>
        <end position="437"/>
    </location>
</feature>
<evidence type="ECO:0000256" key="2">
    <source>
        <dbReference type="ARBA" id="ARBA00023157"/>
    </source>
</evidence>
<evidence type="ECO:0000259" key="3">
    <source>
        <dbReference type="SMART" id="SM00560"/>
    </source>
</evidence>
<dbReference type="SUPFAM" id="SSF49899">
    <property type="entry name" value="Concanavalin A-like lectins/glucanases"/>
    <property type="match status" value="2"/>
</dbReference>